<dbReference type="Pfam" id="PF13520">
    <property type="entry name" value="AA_permease_2"/>
    <property type="match status" value="1"/>
</dbReference>
<feature type="transmembrane region" description="Helical" evidence="6">
    <location>
        <begin position="241"/>
        <end position="265"/>
    </location>
</feature>
<feature type="transmembrane region" description="Helical" evidence="6">
    <location>
        <begin position="183"/>
        <end position="203"/>
    </location>
</feature>
<dbReference type="GO" id="GO:0016020">
    <property type="term" value="C:membrane"/>
    <property type="evidence" value="ECO:0007669"/>
    <property type="project" value="UniProtKB-SubCell"/>
</dbReference>
<reference evidence="7 8" key="1">
    <citation type="submission" date="2015-10" db="EMBL/GenBank/DDBJ databases">
        <title>Full genome of DAOMC 229536 Phialocephala scopiformis, a fungal endophyte of spruce producing the potent anti-insectan compound rugulosin.</title>
        <authorList>
            <consortium name="DOE Joint Genome Institute"/>
            <person name="Walker A.K."/>
            <person name="Frasz S.L."/>
            <person name="Seifert K.A."/>
            <person name="Miller J.D."/>
            <person name="Mondo S.J."/>
            <person name="Labutti K."/>
            <person name="Lipzen A."/>
            <person name="Dockter R."/>
            <person name="Kennedy M."/>
            <person name="Grigoriev I.V."/>
            <person name="Spatafora J.W."/>
        </authorList>
    </citation>
    <scope>NUCLEOTIDE SEQUENCE [LARGE SCALE GENOMIC DNA]</scope>
    <source>
        <strain evidence="7 8">CBS 120377</strain>
    </source>
</reference>
<proteinExistence type="predicted"/>
<feature type="transmembrane region" description="Helical" evidence="6">
    <location>
        <begin position="54"/>
        <end position="78"/>
    </location>
</feature>
<dbReference type="RefSeq" id="XP_018065645.1">
    <property type="nucleotide sequence ID" value="XM_018212326.1"/>
</dbReference>
<feature type="transmembrane region" description="Helical" evidence="6">
    <location>
        <begin position="123"/>
        <end position="147"/>
    </location>
</feature>
<dbReference type="Gene3D" id="1.20.1740.10">
    <property type="entry name" value="Amino acid/polyamine transporter I"/>
    <property type="match status" value="1"/>
</dbReference>
<protein>
    <submittedName>
        <fullName evidence="7">Amino acid transporter</fullName>
    </submittedName>
</protein>
<feature type="transmembrane region" description="Helical" evidence="6">
    <location>
        <begin position="495"/>
        <end position="515"/>
    </location>
</feature>
<dbReference type="PANTHER" id="PTHR45649:SF1">
    <property type="entry name" value="TRANSPORTER, PUTATIVE (EUROFUNG)-RELATED"/>
    <property type="match status" value="1"/>
</dbReference>
<gene>
    <name evidence="7" type="ORF">LY89DRAFT_655080</name>
</gene>
<feature type="transmembrane region" description="Helical" evidence="6">
    <location>
        <begin position="209"/>
        <end position="229"/>
    </location>
</feature>
<dbReference type="AlphaFoldDB" id="A0A194WTL4"/>
<feature type="transmembrane region" description="Helical" evidence="6">
    <location>
        <begin position="461"/>
        <end position="483"/>
    </location>
</feature>
<evidence type="ECO:0000256" key="5">
    <source>
        <dbReference type="ARBA" id="ARBA00023136"/>
    </source>
</evidence>
<dbReference type="KEGG" id="psco:LY89DRAFT_655080"/>
<evidence type="ECO:0000256" key="3">
    <source>
        <dbReference type="ARBA" id="ARBA00022692"/>
    </source>
</evidence>
<evidence type="ECO:0000313" key="8">
    <source>
        <dbReference type="Proteomes" id="UP000070700"/>
    </source>
</evidence>
<evidence type="ECO:0000256" key="6">
    <source>
        <dbReference type="SAM" id="Phobius"/>
    </source>
</evidence>
<dbReference type="PANTHER" id="PTHR45649">
    <property type="entry name" value="AMINO-ACID PERMEASE BAT1"/>
    <property type="match status" value="1"/>
</dbReference>
<evidence type="ECO:0000256" key="2">
    <source>
        <dbReference type="ARBA" id="ARBA00022448"/>
    </source>
</evidence>
<evidence type="ECO:0000256" key="1">
    <source>
        <dbReference type="ARBA" id="ARBA00004141"/>
    </source>
</evidence>
<feature type="transmembrane region" description="Helical" evidence="6">
    <location>
        <begin position="285"/>
        <end position="309"/>
    </location>
</feature>
<sequence length="533" mass="57514">MDDKALGSFGDLELADQAGSASPIPDVGGNWSNMTRDEREMAFYGKKEQLKRRFGFLSITGFICSLLATWEILLAVFLYGFENGGPAGLVYGYIFCWVGTLASMASLAELASMMPLAGGQYHWVSILAPPSTAKFLSFITGWLTVIAWEFGQASAGFLGATIIQGLIILNQPNYVPTRWQGTLLYYAVLAFMVFINTFLARWLPKVEGVFLTIHVIGFFAVLIPLVYLGPHGDAKDVFATFINGGGWSTDGLSFFVGIITSVYTFTGADSANHMAEEVHNATTVVPWAIVATIIVNGILGLAMLIALLFCLGNTDAALNTPTGIPFIEIFAQATSSNTGATVMASLILFLVAAGSSGTMATASRLLWSLARDNGVPFSGYIKRVHPSTRLPIFAVLVSAGIAFLLALINIGSTAAFNAIVSVAVAGFMASYTVPVALILYKRLRNDPVKDKLNWGPWCMGPIFGPIVNAVGLIYSIIALFFSFFPSTVTVTATTMNWSCALFGGSVIFSIVYYMVYGRHTYKWPVVDTIRRNQ</sequence>
<feature type="transmembrane region" description="Helical" evidence="6">
    <location>
        <begin position="90"/>
        <end position="111"/>
    </location>
</feature>
<keyword evidence="2" id="KW-0813">Transport</keyword>
<dbReference type="GO" id="GO:0022857">
    <property type="term" value="F:transmembrane transporter activity"/>
    <property type="evidence" value="ECO:0007669"/>
    <property type="project" value="InterPro"/>
</dbReference>
<dbReference type="GeneID" id="28822052"/>
<keyword evidence="8" id="KW-1185">Reference proteome</keyword>
<dbReference type="InterPro" id="IPR002293">
    <property type="entry name" value="AA/rel_permease1"/>
</dbReference>
<dbReference type="Proteomes" id="UP000070700">
    <property type="component" value="Unassembled WGS sequence"/>
</dbReference>
<dbReference type="EMBL" id="KQ947427">
    <property type="protein sequence ID" value="KUJ11290.1"/>
    <property type="molecule type" value="Genomic_DNA"/>
</dbReference>
<feature type="transmembrane region" description="Helical" evidence="6">
    <location>
        <begin position="346"/>
        <end position="367"/>
    </location>
</feature>
<evidence type="ECO:0000256" key="4">
    <source>
        <dbReference type="ARBA" id="ARBA00022989"/>
    </source>
</evidence>
<organism evidence="7 8">
    <name type="scientific">Mollisia scopiformis</name>
    <name type="common">Conifer needle endophyte fungus</name>
    <name type="synonym">Phialocephala scopiformis</name>
    <dbReference type="NCBI Taxonomy" id="149040"/>
    <lineage>
        <taxon>Eukaryota</taxon>
        <taxon>Fungi</taxon>
        <taxon>Dikarya</taxon>
        <taxon>Ascomycota</taxon>
        <taxon>Pezizomycotina</taxon>
        <taxon>Leotiomycetes</taxon>
        <taxon>Helotiales</taxon>
        <taxon>Mollisiaceae</taxon>
        <taxon>Mollisia</taxon>
    </lineage>
</organism>
<dbReference type="InParanoid" id="A0A194WTL4"/>
<dbReference type="PIRSF" id="PIRSF006060">
    <property type="entry name" value="AA_transporter"/>
    <property type="match status" value="1"/>
</dbReference>
<comment type="subcellular location">
    <subcellularLocation>
        <location evidence="1">Membrane</location>
        <topology evidence="1">Multi-pass membrane protein</topology>
    </subcellularLocation>
</comment>
<feature type="transmembrane region" description="Helical" evidence="6">
    <location>
        <begin position="388"/>
        <end position="408"/>
    </location>
</feature>
<accession>A0A194WTL4</accession>
<keyword evidence="3 6" id="KW-0812">Transmembrane</keyword>
<keyword evidence="4 6" id="KW-1133">Transmembrane helix</keyword>
<evidence type="ECO:0000313" key="7">
    <source>
        <dbReference type="EMBL" id="KUJ11290.1"/>
    </source>
</evidence>
<dbReference type="OrthoDB" id="3257095at2759"/>
<keyword evidence="5 6" id="KW-0472">Membrane</keyword>
<name>A0A194WTL4_MOLSC</name>
<feature type="transmembrane region" description="Helical" evidence="6">
    <location>
        <begin position="153"/>
        <end position="171"/>
    </location>
</feature>
<feature type="transmembrane region" description="Helical" evidence="6">
    <location>
        <begin position="414"/>
        <end position="440"/>
    </location>
</feature>